<dbReference type="SUPFAM" id="SSF54631">
    <property type="entry name" value="CBS-domain pair"/>
    <property type="match status" value="1"/>
</dbReference>
<dbReference type="InterPro" id="IPR051257">
    <property type="entry name" value="Diverse_CBS-Domain"/>
</dbReference>
<gene>
    <name evidence="5" type="ORF">DVR09_04605</name>
</gene>
<protein>
    <submittedName>
        <fullName evidence="5">Cyclic nucleotide-binding/CBS domain-containing protein</fullName>
    </submittedName>
</protein>
<dbReference type="CDD" id="cd00038">
    <property type="entry name" value="CAP_ED"/>
    <property type="match status" value="1"/>
</dbReference>
<reference evidence="6" key="1">
    <citation type="submission" date="2018-07" db="EMBL/GenBank/DDBJ databases">
        <title>Genome sequence of Erythrobacter strain YH-07, an antagonistic bacterium isolated from Yellow Sea.</title>
        <authorList>
            <person name="Tang T."/>
            <person name="Liu Q."/>
            <person name="Sun X."/>
        </authorList>
    </citation>
    <scope>NUCLEOTIDE SEQUENCE [LARGE SCALE GENOMIC DNA]</scope>
    <source>
        <strain evidence="6">YH-07</strain>
    </source>
</reference>
<dbReference type="Pfam" id="PF00571">
    <property type="entry name" value="CBS"/>
    <property type="match status" value="2"/>
</dbReference>
<dbReference type="PROSITE" id="PS50042">
    <property type="entry name" value="CNMP_BINDING_3"/>
    <property type="match status" value="1"/>
</dbReference>
<evidence type="ECO:0000313" key="5">
    <source>
        <dbReference type="EMBL" id="AXK41712.1"/>
    </source>
</evidence>
<dbReference type="InterPro" id="IPR014710">
    <property type="entry name" value="RmlC-like_jellyroll"/>
</dbReference>
<dbReference type="SMART" id="SM00100">
    <property type="entry name" value="cNMP"/>
    <property type="match status" value="1"/>
</dbReference>
<dbReference type="CDD" id="cd05401">
    <property type="entry name" value="NT_GlnE_GlnD_like"/>
    <property type="match status" value="1"/>
</dbReference>
<dbReference type="InterPro" id="IPR000644">
    <property type="entry name" value="CBS_dom"/>
</dbReference>
<dbReference type="GO" id="GO:0008773">
    <property type="term" value="F:[protein-PII] uridylyltransferase activity"/>
    <property type="evidence" value="ECO:0007669"/>
    <property type="project" value="InterPro"/>
</dbReference>
<dbReference type="PANTHER" id="PTHR43080">
    <property type="entry name" value="CBS DOMAIN-CONTAINING PROTEIN CBSX3, MITOCHONDRIAL"/>
    <property type="match status" value="1"/>
</dbReference>
<dbReference type="AlphaFoldDB" id="A0A345YCR0"/>
<feature type="domain" description="CBS" evidence="4">
    <location>
        <begin position="159"/>
        <end position="216"/>
    </location>
</feature>
<dbReference type="InterPro" id="IPR018490">
    <property type="entry name" value="cNMP-bd_dom_sf"/>
</dbReference>
<feature type="domain" description="Cyclic nucleotide-binding" evidence="3">
    <location>
        <begin position="17"/>
        <end position="133"/>
    </location>
</feature>
<evidence type="ECO:0000256" key="1">
    <source>
        <dbReference type="ARBA" id="ARBA00023122"/>
    </source>
</evidence>
<keyword evidence="6" id="KW-1185">Reference proteome</keyword>
<dbReference type="InterPro" id="IPR018821">
    <property type="entry name" value="DUF294_put_nucleoTrafse_sb-bd"/>
</dbReference>
<name>A0A345YCR0_9SPHN</name>
<dbReference type="Pfam" id="PF03445">
    <property type="entry name" value="DUF294"/>
    <property type="match status" value="1"/>
</dbReference>
<evidence type="ECO:0000259" key="3">
    <source>
        <dbReference type="PROSITE" id="PS50042"/>
    </source>
</evidence>
<keyword evidence="1 2" id="KW-0129">CBS domain</keyword>
<dbReference type="KEGG" id="err:DVR09_04605"/>
<dbReference type="InterPro" id="IPR046342">
    <property type="entry name" value="CBS_dom_sf"/>
</dbReference>
<dbReference type="OrthoDB" id="9762536at2"/>
<dbReference type="EMBL" id="CP031357">
    <property type="protein sequence ID" value="AXK41712.1"/>
    <property type="molecule type" value="Genomic_DNA"/>
</dbReference>
<feature type="domain" description="CBS" evidence="4">
    <location>
        <begin position="224"/>
        <end position="281"/>
    </location>
</feature>
<organism evidence="5 6">
    <name type="scientific">Erythrobacter aureus</name>
    <dbReference type="NCBI Taxonomy" id="2182384"/>
    <lineage>
        <taxon>Bacteria</taxon>
        <taxon>Pseudomonadati</taxon>
        <taxon>Pseudomonadota</taxon>
        <taxon>Alphaproteobacteria</taxon>
        <taxon>Sphingomonadales</taxon>
        <taxon>Erythrobacteraceae</taxon>
        <taxon>Erythrobacter/Porphyrobacter group</taxon>
        <taxon>Erythrobacter</taxon>
    </lineage>
</organism>
<dbReference type="RefSeq" id="WP_115415899.1">
    <property type="nucleotide sequence ID" value="NZ_CP031357.1"/>
</dbReference>
<dbReference type="Pfam" id="PF00027">
    <property type="entry name" value="cNMP_binding"/>
    <property type="match status" value="1"/>
</dbReference>
<dbReference type="InterPro" id="IPR005105">
    <property type="entry name" value="GlnD_Uridyltrans_N"/>
</dbReference>
<dbReference type="Pfam" id="PF10335">
    <property type="entry name" value="DUF294_C"/>
    <property type="match status" value="1"/>
</dbReference>
<evidence type="ECO:0000256" key="2">
    <source>
        <dbReference type="PROSITE-ProRule" id="PRU00703"/>
    </source>
</evidence>
<dbReference type="Gene3D" id="3.10.580.10">
    <property type="entry name" value="CBS-domain"/>
    <property type="match status" value="1"/>
</dbReference>
<dbReference type="InterPro" id="IPR000595">
    <property type="entry name" value="cNMP-bd_dom"/>
</dbReference>
<evidence type="ECO:0000313" key="6">
    <source>
        <dbReference type="Proteomes" id="UP000254508"/>
    </source>
</evidence>
<dbReference type="Proteomes" id="UP000254508">
    <property type="component" value="Chromosome"/>
</dbReference>
<dbReference type="PROSITE" id="PS51371">
    <property type="entry name" value="CBS"/>
    <property type="match status" value="2"/>
</dbReference>
<proteinExistence type="predicted"/>
<sequence>MASEPRDIEAFIRATAPFDRLDAEQIAPIARAVMVRYFRGGETILEAGSHNDWLYIVRSGAVELRLAGEELTARIGSGGIFAFPSLLRGGEVRNEARAIEDTLVYLLPAAEFHRLREASARIRQFFAESEGERIGNAVRELKLKRSGILEETPIGALVRHRTTVSCGPQTSIEDAARLMSHRDVSTLAICDDDGHLQGIFTDKDLRNRVVAMGHGLDRPVSEVMTPNPRTLPESASISEAMAIMAAGGFRHIPTIAPDGELGAILSATDILAHLGDSAIDTGMLVAKAAEPQALIAAARRIPEGFARMQAGGFHADHTMRFTSALGEAVHRRAAELAEAELGPPPVPYALMVFGSLARGEQLVGSDQDNGLVIDDAVDDAGRRYFEGLGTRISDLLHQAGFVYCKGGIMAKNAEQRLTASEWRTRYARWIHDPDEDRILRATIFFDMRAVHGKVDLEHSVRSEVLAQARANPLFLSYLARDAQRSRVPLGIFRNLVLEKAADGHKVFDAKAQAILPVIDIARTFALAEGIDAVGTLERLVALAGSGKMARGDAESLKDAFLLVNELRISHQADQIRSGTEPDNEIAPDALSPLERDYLKDAFSVIRAGLESLRRNLAGGIA</sequence>
<dbReference type="PANTHER" id="PTHR43080:SF2">
    <property type="entry name" value="CBS DOMAIN-CONTAINING PROTEIN"/>
    <property type="match status" value="1"/>
</dbReference>
<evidence type="ECO:0000259" key="4">
    <source>
        <dbReference type="PROSITE" id="PS51371"/>
    </source>
</evidence>
<dbReference type="SMART" id="SM00116">
    <property type="entry name" value="CBS"/>
    <property type="match status" value="2"/>
</dbReference>
<accession>A0A345YCR0</accession>
<dbReference type="SUPFAM" id="SSF51206">
    <property type="entry name" value="cAMP-binding domain-like"/>
    <property type="match status" value="1"/>
</dbReference>
<dbReference type="Gene3D" id="2.60.120.10">
    <property type="entry name" value="Jelly Rolls"/>
    <property type="match status" value="1"/>
</dbReference>